<protein>
    <submittedName>
        <fullName evidence="2">Uncharacterized protein</fullName>
    </submittedName>
</protein>
<gene>
    <name evidence="1" type="ORF">GCM10007915_22410</name>
    <name evidence="2" type="ORF">SAMN05660405_02181</name>
</gene>
<evidence type="ECO:0000313" key="2">
    <source>
        <dbReference type="EMBL" id="SDE05662.1"/>
    </source>
</evidence>
<reference evidence="2 3" key="2">
    <citation type="submission" date="2016-10" db="EMBL/GenBank/DDBJ databases">
        <authorList>
            <person name="de Groot N.N."/>
        </authorList>
    </citation>
    <scope>NUCLEOTIDE SEQUENCE [LARGE SCALE GENOMIC DNA]</scope>
    <source>
        <strain evidence="2 3">DSM 23406</strain>
    </source>
</reference>
<dbReference type="RefSeq" id="WP_071001589.1">
    <property type="nucleotide sequence ID" value="NZ_JBNNGT010000016.1"/>
</dbReference>
<dbReference type="EMBL" id="FNAL01000020">
    <property type="protein sequence ID" value="SDE05662.1"/>
    <property type="molecule type" value="Genomic_DNA"/>
</dbReference>
<keyword evidence="4" id="KW-1185">Reference proteome</keyword>
<proteinExistence type="predicted"/>
<accession>A0A1G6ZT05</accession>
<reference evidence="1" key="4">
    <citation type="submission" date="2023-01" db="EMBL/GenBank/DDBJ databases">
        <title>Draft genome sequence of Psychrobacter pacificensis strain NBRC 103191.</title>
        <authorList>
            <person name="Sun Q."/>
            <person name="Mori K."/>
        </authorList>
    </citation>
    <scope>NUCLEOTIDE SEQUENCE</scope>
    <source>
        <strain evidence="1">NBRC 103191</strain>
    </source>
</reference>
<sequence>MALNIIVSLAKVIDMSLIHEMMLYALARAAGALNFTILMALNPDGYIFIKIRVKKEKVFRRHNKRISRVTGYIAIASQVIVEPLLKCYSVRLV</sequence>
<reference evidence="1" key="1">
    <citation type="journal article" date="2014" name="Int. J. Syst. Evol. Microbiol.">
        <title>Complete genome of a new Firmicutes species belonging to the dominant human colonic microbiota ('Ruminococcus bicirculans') reveals two chromosomes and a selective capacity to utilize plant glucans.</title>
        <authorList>
            <consortium name="NISC Comparative Sequencing Program"/>
            <person name="Wegmann U."/>
            <person name="Louis P."/>
            <person name="Goesmann A."/>
            <person name="Henrissat B."/>
            <person name="Duncan S.H."/>
            <person name="Flint H.J."/>
        </authorList>
    </citation>
    <scope>NUCLEOTIDE SEQUENCE</scope>
    <source>
        <strain evidence="1">NBRC 103191</strain>
    </source>
</reference>
<evidence type="ECO:0000313" key="1">
    <source>
        <dbReference type="EMBL" id="GLR30002.1"/>
    </source>
</evidence>
<name>A0A1G6ZT05_9GAMM</name>
<dbReference type="AlphaFoldDB" id="A0A1G6ZT05"/>
<evidence type="ECO:0000313" key="4">
    <source>
        <dbReference type="Proteomes" id="UP001156645"/>
    </source>
</evidence>
<reference evidence="4" key="3">
    <citation type="journal article" date="2019" name="Int. J. Syst. Evol. Microbiol.">
        <title>The Global Catalogue of Microorganisms (GCM) 10K type strain sequencing project: providing services to taxonomists for standard genome sequencing and annotation.</title>
        <authorList>
            <consortium name="The Broad Institute Genomics Platform"/>
            <consortium name="The Broad Institute Genome Sequencing Center for Infectious Disease"/>
            <person name="Wu L."/>
            <person name="Ma J."/>
        </authorList>
    </citation>
    <scope>NUCLEOTIDE SEQUENCE [LARGE SCALE GENOMIC DNA]</scope>
    <source>
        <strain evidence="4">NBRC 103191</strain>
    </source>
</reference>
<dbReference type="Proteomes" id="UP001156645">
    <property type="component" value="Unassembled WGS sequence"/>
</dbReference>
<evidence type="ECO:0000313" key="3">
    <source>
        <dbReference type="Proteomes" id="UP000198501"/>
    </source>
</evidence>
<dbReference type="Proteomes" id="UP000198501">
    <property type="component" value="Unassembled WGS sequence"/>
</dbReference>
<organism evidence="2 3">
    <name type="scientific">Psychrobacter pacificensis</name>
    <dbReference type="NCBI Taxonomy" id="112002"/>
    <lineage>
        <taxon>Bacteria</taxon>
        <taxon>Pseudomonadati</taxon>
        <taxon>Pseudomonadota</taxon>
        <taxon>Gammaproteobacteria</taxon>
        <taxon>Moraxellales</taxon>
        <taxon>Moraxellaceae</taxon>
        <taxon>Psychrobacter</taxon>
    </lineage>
</organism>
<dbReference type="EMBL" id="BSOK01000059">
    <property type="protein sequence ID" value="GLR30002.1"/>
    <property type="molecule type" value="Genomic_DNA"/>
</dbReference>